<dbReference type="AlphaFoldDB" id="A0A3E1F0D0"/>
<evidence type="ECO:0000313" key="1">
    <source>
        <dbReference type="EMBL" id="RFC55167.1"/>
    </source>
</evidence>
<accession>A0A3E1F0D0</accession>
<reference evidence="1 2" key="1">
    <citation type="submission" date="2018-08" db="EMBL/GenBank/DDBJ databases">
        <title>The draft genome squence of Brumimicrobium sp. N62.</title>
        <authorList>
            <person name="Du Z.-J."/>
            <person name="Luo H.-R."/>
        </authorList>
    </citation>
    <scope>NUCLEOTIDE SEQUENCE [LARGE SCALE GENOMIC DNA]</scope>
    <source>
        <strain evidence="1 2">N62</strain>
    </source>
</reference>
<dbReference type="Proteomes" id="UP000257127">
    <property type="component" value="Unassembled WGS sequence"/>
</dbReference>
<proteinExistence type="predicted"/>
<dbReference type="RefSeq" id="WP_116880146.1">
    <property type="nucleotide sequence ID" value="NZ_QURB01000002.1"/>
</dbReference>
<dbReference type="OrthoDB" id="1467756at2"/>
<protein>
    <submittedName>
        <fullName evidence="1">Uncharacterized protein</fullName>
    </submittedName>
</protein>
<sequence length="77" mass="8911">MKYSPEMYEQKLNEFFDRHDPLNKHLSSKIAEKFPERQEDVFNHLTTVYAKAEGTLEKAMEEDIILTIPPKANTGVG</sequence>
<organism evidence="1 2">
    <name type="scientific">Brumimicrobium aurantiacum</name>
    <dbReference type="NCBI Taxonomy" id="1737063"/>
    <lineage>
        <taxon>Bacteria</taxon>
        <taxon>Pseudomonadati</taxon>
        <taxon>Bacteroidota</taxon>
        <taxon>Flavobacteriia</taxon>
        <taxon>Flavobacteriales</taxon>
        <taxon>Crocinitomicaceae</taxon>
        <taxon>Brumimicrobium</taxon>
    </lineage>
</organism>
<gene>
    <name evidence="1" type="ORF">DXU93_04930</name>
</gene>
<name>A0A3E1F0D0_9FLAO</name>
<comment type="caution">
    <text evidence="1">The sequence shown here is derived from an EMBL/GenBank/DDBJ whole genome shotgun (WGS) entry which is preliminary data.</text>
</comment>
<evidence type="ECO:0000313" key="2">
    <source>
        <dbReference type="Proteomes" id="UP000257127"/>
    </source>
</evidence>
<dbReference type="EMBL" id="QURB01000002">
    <property type="protein sequence ID" value="RFC55167.1"/>
    <property type="molecule type" value="Genomic_DNA"/>
</dbReference>
<keyword evidence="2" id="KW-1185">Reference proteome</keyword>